<feature type="region of interest" description="Disordered" evidence="1">
    <location>
        <begin position="58"/>
        <end position="99"/>
    </location>
</feature>
<evidence type="ECO:0000313" key="3">
    <source>
        <dbReference type="Proteomes" id="UP000608890"/>
    </source>
</evidence>
<evidence type="ECO:0000256" key="1">
    <source>
        <dbReference type="SAM" id="MobiDB-lite"/>
    </source>
</evidence>
<comment type="caution">
    <text evidence="2">The sequence shown here is derived from an EMBL/GenBank/DDBJ whole genome shotgun (WGS) entry which is preliminary data.</text>
</comment>
<reference evidence="2" key="2">
    <citation type="submission" date="2020-09" db="EMBL/GenBank/DDBJ databases">
        <authorList>
            <person name="Sun Q."/>
            <person name="Zhou Y."/>
        </authorList>
    </citation>
    <scope>NUCLEOTIDE SEQUENCE</scope>
    <source>
        <strain evidence="2">CGMCC 4.7312</strain>
    </source>
</reference>
<dbReference type="Proteomes" id="UP000608890">
    <property type="component" value="Unassembled WGS sequence"/>
</dbReference>
<protein>
    <submittedName>
        <fullName evidence="2">Uncharacterized protein</fullName>
    </submittedName>
</protein>
<feature type="compositionally biased region" description="Gly residues" evidence="1">
    <location>
        <begin position="85"/>
        <end position="99"/>
    </location>
</feature>
<reference evidence="2" key="1">
    <citation type="journal article" date="2014" name="Int. J. Syst. Evol. Microbiol.">
        <title>Complete genome sequence of Corynebacterium casei LMG S-19264T (=DSM 44701T), isolated from a smear-ripened cheese.</title>
        <authorList>
            <consortium name="US DOE Joint Genome Institute (JGI-PGF)"/>
            <person name="Walter F."/>
            <person name="Albersmeier A."/>
            <person name="Kalinowski J."/>
            <person name="Ruckert C."/>
        </authorList>
    </citation>
    <scope>NUCLEOTIDE SEQUENCE</scope>
    <source>
        <strain evidence="2">CGMCC 4.7312</strain>
    </source>
</reference>
<dbReference type="EMBL" id="BMNB01000001">
    <property type="protein sequence ID" value="GGM20716.1"/>
    <property type="molecule type" value="Genomic_DNA"/>
</dbReference>
<sequence length="99" mass="10538">MPAAGTIPIRTLVTRSPNRSSAARAAVVFHAGGSIERKASDGMLRFCCGADVVGSRSTDTRRSHVYASSHPGRRVLADWPRRAGRGPGEHGGGWAGWQR</sequence>
<keyword evidence="3" id="KW-1185">Reference proteome</keyword>
<dbReference type="AlphaFoldDB" id="A0A917TEP5"/>
<name>A0A917TEP5_9ACTN</name>
<organism evidence="2 3">
    <name type="scientific">Micromonospora sonchi</name>
    <dbReference type="NCBI Taxonomy" id="1763543"/>
    <lineage>
        <taxon>Bacteria</taxon>
        <taxon>Bacillati</taxon>
        <taxon>Actinomycetota</taxon>
        <taxon>Actinomycetes</taxon>
        <taxon>Micromonosporales</taxon>
        <taxon>Micromonosporaceae</taxon>
        <taxon>Micromonospora</taxon>
    </lineage>
</organism>
<proteinExistence type="predicted"/>
<evidence type="ECO:0000313" key="2">
    <source>
        <dbReference type="EMBL" id="GGM20716.1"/>
    </source>
</evidence>
<accession>A0A917TEP5</accession>
<gene>
    <name evidence="2" type="ORF">GCM10011608_01630</name>
</gene>